<dbReference type="InterPro" id="IPR003752">
    <property type="entry name" value="DiS_bond_form_DsbB/BdbC"/>
</dbReference>
<dbReference type="Proteomes" id="UP000009045">
    <property type="component" value="Chromosome"/>
</dbReference>
<dbReference type="InterPro" id="IPR023380">
    <property type="entry name" value="DsbB-like_sf"/>
</dbReference>
<feature type="transmembrane region" description="Helical" evidence="5">
    <location>
        <begin position="128"/>
        <end position="146"/>
    </location>
</feature>
<dbReference type="AlphaFoldDB" id="F7X706"/>
<evidence type="ECO:0000256" key="2">
    <source>
        <dbReference type="ARBA" id="ARBA00022692"/>
    </source>
</evidence>
<dbReference type="HOGENOM" id="CLU_098660_0_0_5"/>
<dbReference type="Pfam" id="PF02600">
    <property type="entry name" value="DsbB"/>
    <property type="match status" value="1"/>
</dbReference>
<protein>
    <recommendedName>
        <fullName evidence="8">Disulfide bond formation protein B</fullName>
    </recommendedName>
</protein>
<comment type="subcellular location">
    <subcellularLocation>
        <location evidence="1">Membrane</location>
        <topology evidence="1">Multi-pass membrane protein</topology>
    </subcellularLocation>
</comment>
<dbReference type="GO" id="GO:0015035">
    <property type="term" value="F:protein-disulfide reductase activity"/>
    <property type="evidence" value="ECO:0007669"/>
    <property type="project" value="InterPro"/>
</dbReference>
<dbReference type="GO" id="GO:0016020">
    <property type="term" value="C:membrane"/>
    <property type="evidence" value="ECO:0007669"/>
    <property type="project" value="UniProtKB-SubCell"/>
</dbReference>
<feature type="transmembrane region" description="Helical" evidence="5">
    <location>
        <begin position="224"/>
        <end position="244"/>
    </location>
</feature>
<evidence type="ECO:0000313" key="6">
    <source>
        <dbReference type="EMBL" id="AEH80041.1"/>
    </source>
</evidence>
<evidence type="ECO:0000256" key="3">
    <source>
        <dbReference type="ARBA" id="ARBA00022989"/>
    </source>
</evidence>
<organism evidence="6 7">
    <name type="scientific">Sinorhizobium meliloti (strain SM11)</name>
    <dbReference type="NCBI Taxonomy" id="707241"/>
    <lineage>
        <taxon>Bacteria</taxon>
        <taxon>Pseudomonadati</taxon>
        <taxon>Pseudomonadota</taxon>
        <taxon>Alphaproteobacteria</taxon>
        <taxon>Hyphomicrobiales</taxon>
        <taxon>Rhizobiaceae</taxon>
        <taxon>Sinorhizobium/Ensifer group</taxon>
        <taxon>Sinorhizobium</taxon>
    </lineage>
</organism>
<evidence type="ECO:0000256" key="5">
    <source>
        <dbReference type="SAM" id="Phobius"/>
    </source>
</evidence>
<dbReference type="KEGG" id="smx:SM11_chr2795"/>
<dbReference type="EMBL" id="CP001830">
    <property type="protein sequence ID" value="AEH80041.1"/>
    <property type="molecule type" value="Genomic_DNA"/>
</dbReference>
<evidence type="ECO:0000256" key="4">
    <source>
        <dbReference type="ARBA" id="ARBA00023136"/>
    </source>
</evidence>
<feature type="transmembrane region" description="Helical" evidence="5">
    <location>
        <begin position="89"/>
        <end position="108"/>
    </location>
</feature>
<proteinExistence type="predicted"/>
<dbReference type="SUPFAM" id="SSF158442">
    <property type="entry name" value="DsbB-like"/>
    <property type="match status" value="1"/>
</dbReference>
<sequence>MILVRCGTNGIGRPWEPQAYKPASVLLRPAPTDHKSVQAVERTRRFTEGAILLKKPEFDLTGARATCSPLCARREVCMIEASFAQRRQFLCAVLVTIGMVATVGGALGFEHIGGYIPCALCLLQRDPYYYGIPLGVLAILASVLKLPAWTTRTLLLAVGMLMLVGAGLGVYHAGAEWHFWEGPSTCATTAQGISPDVGDLLGDLDAKHAPSCSDAAMRVLGLSFAGWNVIASLVLAAIALRGALKA</sequence>
<name>F7X706_SINMM</name>
<dbReference type="PATRIC" id="fig|707241.3.peg.2910"/>
<evidence type="ECO:0000256" key="1">
    <source>
        <dbReference type="ARBA" id="ARBA00004141"/>
    </source>
</evidence>
<feature type="transmembrane region" description="Helical" evidence="5">
    <location>
        <begin position="153"/>
        <end position="174"/>
    </location>
</feature>
<keyword evidence="4 5" id="KW-0472">Membrane</keyword>
<keyword evidence="2 5" id="KW-0812">Transmembrane</keyword>
<gene>
    <name evidence="6" type="ordered locus">SM11_chr2795</name>
</gene>
<evidence type="ECO:0008006" key="8">
    <source>
        <dbReference type="Google" id="ProtNLM"/>
    </source>
</evidence>
<keyword evidence="3 5" id="KW-1133">Transmembrane helix</keyword>
<dbReference type="Gene3D" id="1.20.1550.10">
    <property type="entry name" value="DsbB-like"/>
    <property type="match status" value="1"/>
</dbReference>
<dbReference type="GO" id="GO:0006457">
    <property type="term" value="P:protein folding"/>
    <property type="evidence" value="ECO:0007669"/>
    <property type="project" value="InterPro"/>
</dbReference>
<accession>F7X706</accession>
<reference evidence="6 7" key="1">
    <citation type="journal article" date="2011" name="J. Biotechnol.">
        <title>The complete genome sequence of the dominant Sinorhizobium meliloti field isolate SM11 extends the S. meliloti pan-genome.</title>
        <authorList>
            <person name="Schneiker-Bekel S."/>
            <person name="Wibberg D."/>
            <person name="Bekel T."/>
            <person name="Blom J."/>
            <person name="Linke B."/>
            <person name="Neuweger H."/>
            <person name="Stiens M."/>
            <person name="Vorholter F.J."/>
            <person name="Weidner S."/>
            <person name="Goesmann A."/>
            <person name="Puhler A."/>
            <person name="Schluter A."/>
        </authorList>
    </citation>
    <scope>NUCLEOTIDE SEQUENCE [LARGE SCALE GENOMIC DNA]</scope>
    <source>
        <strain evidence="6 7">SM11</strain>
    </source>
</reference>
<evidence type="ECO:0000313" key="7">
    <source>
        <dbReference type="Proteomes" id="UP000009045"/>
    </source>
</evidence>